<name>A0A7L3HRH5_9PASS</name>
<dbReference type="GO" id="GO:1990907">
    <property type="term" value="C:beta-catenin-TCF complex"/>
    <property type="evidence" value="ECO:0007669"/>
    <property type="project" value="TreeGrafter"/>
</dbReference>
<dbReference type="GO" id="GO:0008013">
    <property type="term" value="F:beta-catenin binding"/>
    <property type="evidence" value="ECO:0007669"/>
    <property type="project" value="InterPro"/>
</dbReference>
<reference evidence="4 5" key="1">
    <citation type="submission" date="2019-09" db="EMBL/GenBank/DDBJ databases">
        <title>Bird 10,000 Genomes (B10K) Project - Family phase.</title>
        <authorList>
            <person name="Zhang G."/>
        </authorList>
    </citation>
    <scope>NUCLEOTIDE SEQUENCE [LARGE SCALE GENOMIC DNA]</scope>
    <source>
        <strain evidence="4">B10K-DU-012-02</strain>
    </source>
</reference>
<comment type="subcellular location">
    <subcellularLocation>
        <location evidence="1">Nucleus</location>
    </subcellularLocation>
</comment>
<comment type="similarity">
    <text evidence="2">Belongs to the BCL9 family.</text>
</comment>
<feature type="non-terminal residue" evidence="4">
    <location>
        <position position="132"/>
    </location>
</feature>
<evidence type="ECO:0000256" key="3">
    <source>
        <dbReference type="ARBA" id="ARBA00023242"/>
    </source>
</evidence>
<proteinExistence type="inferred from homology"/>
<gene>
    <name evidence="4" type="primary">Bcl9l_0</name>
    <name evidence="4" type="ORF">BUPERY_R11827</name>
</gene>
<comment type="caution">
    <text evidence="4">The sequence shown here is derived from an EMBL/GenBank/DDBJ whole genome shotgun (WGS) entry which is preliminary data.</text>
</comment>
<keyword evidence="3" id="KW-0539">Nucleus</keyword>
<dbReference type="PANTHER" id="PTHR15185">
    <property type="entry name" value="BCL9"/>
    <property type="match status" value="1"/>
</dbReference>
<evidence type="ECO:0000256" key="2">
    <source>
        <dbReference type="ARBA" id="ARBA00009200"/>
    </source>
</evidence>
<keyword evidence="5" id="KW-1185">Reference proteome</keyword>
<feature type="non-terminal residue" evidence="4">
    <location>
        <position position="1"/>
    </location>
</feature>
<dbReference type="InterPro" id="IPR015668">
    <property type="entry name" value="Bcl-9/Bcl-9l"/>
</dbReference>
<dbReference type="Proteomes" id="UP000566314">
    <property type="component" value="Unassembled WGS sequence"/>
</dbReference>
<evidence type="ECO:0000313" key="5">
    <source>
        <dbReference type="Proteomes" id="UP000566314"/>
    </source>
</evidence>
<sequence length="132" mass="14407">MNAPSLPGQQGVQRGLSMPMCHPGQVPMLSRTGIPPQQGMMGNSMHQGMMSPQQSLMAQQNFMLMQAKQRSMSVSGEMYAQTGHMMSPQGSLMGPPPQQNLMVTHQMRQRSVSLDSQMSYIPGPGNMANLPF</sequence>
<evidence type="ECO:0000256" key="1">
    <source>
        <dbReference type="ARBA" id="ARBA00004123"/>
    </source>
</evidence>
<dbReference type="AlphaFoldDB" id="A0A7L3HRH5"/>
<dbReference type="OrthoDB" id="7668649at2759"/>
<dbReference type="GO" id="GO:0045944">
    <property type="term" value="P:positive regulation of transcription by RNA polymerase II"/>
    <property type="evidence" value="ECO:0007669"/>
    <property type="project" value="TreeGrafter"/>
</dbReference>
<dbReference type="EMBL" id="VZTT01260104">
    <property type="protein sequence ID" value="NXU06986.1"/>
    <property type="molecule type" value="Genomic_DNA"/>
</dbReference>
<protein>
    <submittedName>
        <fullName evidence="4">BCL9L protein</fullName>
    </submittedName>
</protein>
<dbReference type="GO" id="GO:0030512">
    <property type="term" value="P:negative regulation of transforming growth factor beta receptor signaling pathway"/>
    <property type="evidence" value="ECO:0007669"/>
    <property type="project" value="TreeGrafter"/>
</dbReference>
<organism evidence="4 5">
    <name type="scientific">Buphagus erythrorhynchus</name>
    <name type="common">red-billed oxpecker</name>
    <dbReference type="NCBI Taxonomy" id="245048"/>
    <lineage>
        <taxon>Eukaryota</taxon>
        <taxon>Metazoa</taxon>
        <taxon>Chordata</taxon>
        <taxon>Craniata</taxon>
        <taxon>Vertebrata</taxon>
        <taxon>Euteleostomi</taxon>
        <taxon>Archelosauria</taxon>
        <taxon>Archosauria</taxon>
        <taxon>Dinosauria</taxon>
        <taxon>Saurischia</taxon>
        <taxon>Theropoda</taxon>
        <taxon>Coelurosauria</taxon>
        <taxon>Aves</taxon>
        <taxon>Neognathae</taxon>
        <taxon>Neoaves</taxon>
        <taxon>Telluraves</taxon>
        <taxon>Australaves</taxon>
        <taxon>Passeriformes</taxon>
        <taxon>Sturnidae</taxon>
        <taxon>Buphagus</taxon>
    </lineage>
</organism>
<dbReference type="PANTHER" id="PTHR15185:SF3">
    <property type="entry name" value="B-CELL CLL_LYMPHOMA 9-LIKE PROTEIN"/>
    <property type="match status" value="1"/>
</dbReference>
<accession>A0A7L3HRH5</accession>
<dbReference type="GO" id="GO:0003713">
    <property type="term" value="F:transcription coactivator activity"/>
    <property type="evidence" value="ECO:0007669"/>
    <property type="project" value="InterPro"/>
</dbReference>
<evidence type="ECO:0000313" key="4">
    <source>
        <dbReference type="EMBL" id="NXU06986.1"/>
    </source>
</evidence>
<dbReference type="GO" id="GO:0060070">
    <property type="term" value="P:canonical Wnt signaling pathway"/>
    <property type="evidence" value="ECO:0007669"/>
    <property type="project" value="InterPro"/>
</dbReference>